<proteinExistence type="predicted"/>
<dbReference type="STRING" id="1802669.A2746_02190"/>
<organism evidence="1 2">
    <name type="scientific">Candidatus Yanofskybacteria bacterium RIFCSPHIGHO2_01_FULL_44_22</name>
    <dbReference type="NCBI Taxonomy" id="1802669"/>
    <lineage>
        <taxon>Bacteria</taxon>
        <taxon>Candidatus Yanofskyibacteriota</taxon>
    </lineage>
</organism>
<accession>A0A1F8EXZ7</accession>
<protein>
    <submittedName>
        <fullName evidence="1">Uncharacterized protein</fullName>
    </submittedName>
</protein>
<reference evidence="1 2" key="1">
    <citation type="journal article" date="2016" name="Nat. Commun.">
        <title>Thousands of microbial genomes shed light on interconnected biogeochemical processes in an aquifer system.</title>
        <authorList>
            <person name="Anantharaman K."/>
            <person name="Brown C.T."/>
            <person name="Hug L.A."/>
            <person name="Sharon I."/>
            <person name="Castelle C.J."/>
            <person name="Probst A.J."/>
            <person name="Thomas B.C."/>
            <person name="Singh A."/>
            <person name="Wilkins M.J."/>
            <person name="Karaoz U."/>
            <person name="Brodie E.L."/>
            <person name="Williams K.H."/>
            <person name="Hubbard S.S."/>
            <person name="Banfield J.F."/>
        </authorList>
    </citation>
    <scope>NUCLEOTIDE SEQUENCE [LARGE SCALE GENOMIC DNA]</scope>
</reference>
<gene>
    <name evidence="1" type="ORF">A2746_02190</name>
</gene>
<dbReference type="EMBL" id="MGJJ01000007">
    <property type="protein sequence ID" value="OGN05754.1"/>
    <property type="molecule type" value="Genomic_DNA"/>
</dbReference>
<dbReference type="Proteomes" id="UP000177419">
    <property type="component" value="Unassembled WGS sequence"/>
</dbReference>
<evidence type="ECO:0000313" key="2">
    <source>
        <dbReference type="Proteomes" id="UP000177419"/>
    </source>
</evidence>
<name>A0A1F8EXZ7_9BACT</name>
<dbReference type="AlphaFoldDB" id="A0A1F8EXZ7"/>
<comment type="caution">
    <text evidence="1">The sequence shown here is derived from an EMBL/GenBank/DDBJ whole genome shotgun (WGS) entry which is preliminary data.</text>
</comment>
<sequence length="91" mass="9882">MSGGSVLGKLVLSHLPAGLSTELVAGVIKLGNKLDGIISKLDEILEILMSINEKLDAQNRAKQTEELVLLRGIKQSLDKLVKQNTYPKNTE</sequence>
<evidence type="ECO:0000313" key="1">
    <source>
        <dbReference type="EMBL" id="OGN05754.1"/>
    </source>
</evidence>